<evidence type="ECO:0000313" key="5">
    <source>
        <dbReference type="Proteomes" id="UP000019678"/>
    </source>
</evidence>
<name>A0A017T6X6_9BACT</name>
<accession>A0A017T6X6</accession>
<feature type="chain" id="PRO_5001500266" evidence="2">
    <location>
        <begin position="32"/>
        <end position="576"/>
    </location>
</feature>
<feature type="compositionally biased region" description="Low complexity" evidence="1">
    <location>
        <begin position="166"/>
        <end position="204"/>
    </location>
</feature>
<evidence type="ECO:0000256" key="2">
    <source>
        <dbReference type="SAM" id="SignalP"/>
    </source>
</evidence>
<feature type="compositionally biased region" description="Low complexity" evidence="1">
    <location>
        <begin position="452"/>
        <end position="469"/>
    </location>
</feature>
<protein>
    <submittedName>
        <fullName evidence="4">Alginate regulatory protein AlgP</fullName>
    </submittedName>
</protein>
<evidence type="ECO:0000259" key="3">
    <source>
        <dbReference type="Pfam" id="PF06904"/>
    </source>
</evidence>
<reference evidence="4 5" key="1">
    <citation type="submission" date="2013-05" db="EMBL/GenBank/DDBJ databases">
        <title>Genome assembly of Chondromyces apiculatus DSM 436.</title>
        <authorList>
            <person name="Sharma G."/>
            <person name="Khatri I."/>
            <person name="Kaur C."/>
            <person name="Mayilraj S."/>
            <person name="Subramanian S."/>
        </authorList>
    </citation>
    <scope>NUCLEOTIDE SEQUENCE [LARGE SCALE GENOMIC DNA]</scope>
    <source>
        <strain evidence="4 5">DSM 436</strain>
    </source>
</reference>
<dbReference type="eggNOG" id="COG3921">
    <property type="taxonomic scope" value="Bacteria"/>
</dbReference>
<proteinExistence type="predicted"/>
<dbReference type="Pfam" id="PF06904">
    <property type="entry name" value="Extensin-like_C"/>
    <property type="match status" value="1"/>
</dbReference>
<evidence type="ECO:0000256" key="1">
    <source>
        <dbReference type="SAM" id="MobiDB-lite"/>
    </source>
</evidence>
<organism evidence="4 5">
    <name type="scientific">Chondromyces apiculatus DSM 436</name>
    <dbReference type="NCBI Taxonomy" id="1192034"/>
    <lineage>
        <taxon>Bacteria</taxon>
        <taxon>Pseudomonadati</taxon>
        <taxon>Myxococcota</taxon>
        <taxon>Polyangia</taxon>
        <taxon>Polyangiales</taxon>
        <taxon>Polyangiaceae</taxon>
        <taxon>Chondromyces</taxon>
    </lineage>
</organism>
<dbReference type="OrthoDB" id="5496523at2"/>
<comment type="caution">
    <text evidence="4">The sequence shown here is derived from an EMBL/GenBank/DDBJ whole genome shotgun (WGS) entry which is preliminary data.</text>
</comment>
<feature type="compositionally biased region" description="Low complexity" evidence="1">
    <location>
        <begin position="298"/>
        <end position="311"/>
    </location>
</feature>
<dbReference type="Proteomes" id="UP000019678">
    <property type="component" value="Unassembled WGS sequence"/>
</dbReference>
<dbReference type="EMBL" id="ASRX01000030">
    <property type="protein sequence ID" value="EYF04767.1"/>
    <property type="molecule type" value="Genomic_DNA"/>
</dbReference>
<dbReference type="STRING" id="1192034.CAP_4243"/>
<feature type="domain" description="Extensin-like C-terminal" evidence="3">
    <location>
        <begin position="483"/>
        <end position="567"/>
    </location>
</feature>
<feature type="signal peptide" evidence="2">
    <location>
        <begin position="1"/>
        <end position="31"/>
    </location>
</feature>
<dbReference type="RefSeq" id="WP_044243663.1">
    <property type="nucleotide sequence ID" value="NZ_ASRX01000030.1"/>
</dbReference>
<dbReference type="AlphaFoldDB" id="A0A017T6X6"/>
<dbReference type="InterPro" id="IPR009683">
    <property type="entry name" value="Extensin-like_C"/>
</dbReference>
<evidence type="ECO:0000313" key="4">
    <source>
        <dbReference type="EMBL" id="EYF04767.1"/>
    </source>
</evidence>
<feature type="compositionally biased region" description="Polar residues" evidence="1">
    <location>
        <begin position="394"/>
        <end position="403"/>
    </location>
</feature>
<sequence length="576" mass="59443">MQFPRPRSAAALLTAALALAASTLGSAEASASSPFLVVPDPAVAEASAAYRYANMTNEEAFAELDRRQIPHERVDNAPGVRAPIRLTGRLHGVYIHSSLPLEQRATTMFEILDARLALSLDDFAALLERHDIDEVVHYTMYRPNVSPPGHAHSIAQASPHRATTGAAPHTPSAGAEAAATKTGGQDAEAAPGAPGKAASLSGKATAKKPKRTGKAGLTATRKKPAATRRTSPPQGQSPAKASPLSRATLPDGTANDPTSSAHATVGSPAPLALDKAPGQRAQKVGATEATSLREKKAPTTPKPTQTATPPEKAAPDPGTPAAKASKPGAEPKATTQRSEAAAPAPRNKPAASRATGKPDEAVNAAPKGTDAAPKGTSAAPKGAAPKRTGKHQEAATSASSDDSVPQKADRHAAAHKPATKTDDATAAHKPATRTSDKAPAARPDGTTEAERAATAPTATAPAAVHAPAAPVKPRPKWAPPGTRHPAGLAIDVGGLRKRDGTWLSVAHHFGGHRGERTCGATARTPERSEARELRAIACEAMDQGIFTYTLTPNYDVAHADHFHMEIKPGVRWFLVH</sequence>
<feature type="compositionally biased region" description="Low complexity" evidence="1">
    <location>
        <begin position="340"/>
        <end position="354"/>
    </location>
</feature>
<gene>
    <name evidence="4" type="ORF">CAP_4243</name>
</gene>
<keyword evidence="2" id="KW-0732">Signal</keyword>
<feature type="region of interest" description="Disordered" evidence="1">
    <location>
        <begin position="147"/>
        <end position="484"/>
    </location>
</feature>
<keyword evidence="5" id="KW-1185">Reference proteome</keyword>
<feature type="compositionally biased region" description="Polar residues" evidence="1">
    <location>
        <begin position="228"/>
        <end position="239"/>
    </location>
</feature>